<dbReference type="Proteomes" id="UP001239795">
    <property type="component" value="Unassembled WGS sequence"/>
</dbReference>
<protein>
    <submittedName>
        <fullName evidence="1">Uncharacterized protein</fullName>
    </submittedName>
</protein>
<sequence>MQHARRSLIALPIQSSVRFLVCSMRPTRPGLLACLSVLINLRRTRRETSAAHQQTPSSLFTFSWPCPPRPLLLLLFSLPPSKPFFSNSSSLRRSYFFPLTVRPESAYYSLSFLFPLLRTAVGDIYDTILPDTLTTH</sequence>
<keyword evidence="2" id="KW-1185">Reference proteome</keyword>
<proteinExistence type="predicted"/>
<evidence type="ECO:0000313" key="2">
    <source>
        <dbReference type="Proteomes" id="UP001239795"/>
    </source>
</evidence>
<reference evidence="1 2" key="1">
    <citation type="submission" date="2016-10" db="EMBL/GenBank/DDBJ databases">
        <title>The genome sequence of Colletotrichum fioriniae PJ7.</title>
        <authorList>
            <person name="Baroncelli R."/>
        </authorList>
    </citation>
    <scope>NUCLEOTIDE SEQUENCE [LARGE SCALE GENOMIC DNA]</scope>
    <source>
        <strain evidence="1">Col 31</strain>
    </source>
</reference>
<accession>A0AAI9XZA5</accession>
<organism evidence="1 2">
    <name type="scientific">Colletotrichum melonis</name>
    <dbReference type="NCBI Taxonomy" id="1209925"/>
    <lineage>
        <taxon>Eukaryota</taxon>
        <taxon>Fungi</taxon>
        <taxon>Dikarya</taxon>
        <taxon>Ascomycota</taxon>
        <taxon>Pezizomycotina</taxon>
        <taxon>Sordariomycetes</taxon>
        <taxon>Hypocreomycetidae</taxon>
        <taxon>Glomerellales</taxon>
        <taxon>Glomerellaceae</taxon>
        <taxon>Colletotrichum</taxon>
        <taxon>Colletotrichum acutatum species complex</taxon>
    </lineage>
</organism>
<name>A0AAI9XZA5_9PEZI</name>
<evidence type="ECO:0000313" key="1">
    <source>
        <dbReference type="EMBL" id="KAK1465641.1"/>
    </source>
</evidence>
<gene>
    <name evidence="1" type="ORF">CMEL01_11633</name>
</gene>
<dbReference type="EMBL" id="MLGG01000004">
    <property type="protein sequence ID" value="KAK1465641.1"/>
    <property type="molecule type" value="Genomic_DNA"/>
</dbReference>
<dbReference type="AlphaFoldDB" id="A0AAI9XZA5"/>
<comment type="caution">
    <text evidence="1">The sequence shown here is derived from an EMBL/GenBank/DDBJ whole genome shotgun (WGS) entry which is preliminary data.</text>
</comment>